<dbReference type="PANTHER" id="PTHR24237:SF38">
    <property type="entry name" value="G-PROTEIN COUPLED RECEPTORS FAMILY 1 PROFILE DOMAIN-CONTAINING PROTEIN"/>
    <property type="match status" value="1"/>
</dbReference>
<dbReference type="GO" id="GO:0016020">
    <property type="term" value="C:membrane"/>
    <property type="evidence" value="ECO:0007669"/>
    <property type="project" value="UniProtKB-SubCell"/>
</dbReference>
<feature type="transmembrane region" description="Helical" evidence="12">
    <location>
        <begin position="104"/>
        <end position="122"/>
    </location>
</feature>
<keyword evidence="15" id="KW-1185">Reference proteome</keyword>
<evidence type="ECO:0000256" key="5">
    <source>
        <dbReference type="ARBA" id="ARBA00023040"/>
    </source>
</evidence>
<feature type="transmembrane region" description="Helical" evidence="12">
    <location>
        <begin position="64"/>
        <end position="84"/>
    </location>
</feature>
<evidence type="ECO:0000256" key="2">
    <source>
        <dbReference type="ARBA" id="ARBA00022692"/>
    </source>
</evidence>
<dbReference type="PROSITE" id="PS00237">
    <property type="entry name" value="G_PROTEIN_RECEP_F1_1"/>
    <property type="match status" value="1"/>
</dbReference>
<organism evidence="14 15">
    <name type="scientific">Erpetoichthys calabaricus</name>
    <name type="common">Rope fish</name>
    <name type="synonym">Calamoichthys calabaricus</name>
    <dbReference type="NCBI Taxonomy" id="27687"/>
    <lineage>
        <taxon>Eukaryota</taxon>
        <taxon>Metazoa</taxon>
        <taxon>Chordata</taxon>
        <taxon>Craniata</taxon>
        <taxon>Vertebrata</taxon>
        <taxon>Euteleostomi</taxon>
        <taxon>Actinopterygii</taxon>
        <taxon>Polypteriformes</taxon>
        <taxon>Polypteridae</taxon>
        <taxon>Erpetoichthys</taxon>
    </lineage>
</organism>
<dbReference type="Pfam" id="PF00001">
    <property type="entry name" value="7tm_1"/>
    <property type="match status" value="1"/>
</dbReference>
<evidence type="ECO:0000256" key="10">
    <source>
        <dbReference type="ARBA" id="ARBA00023224"/>
    </source>
</evidence>
<accession>A0A8C4SKU9</accession>
<keyword evidence="3" id="KW-0391">Immunity</keyword>
<feature type="domain" description="G-protein coupled receptors family 1 profile" evidence="13">
    <location>
        <begin position="43"/>
        <end position="301"/>
    </location>
</feature>
<evidence type="ECO:0000256" key="6">
    <source>
        <dbReference type="ARBA" id="ARBA00023130"/>
    </source>
</evidence>
<evidence type="ECO:0000256" key="7">
    <source>
        <dbReference type="ARBA" id="ARBA00023136"/>
    </source>
</evidence>
<feature type="transmembrane region" description="Helical" evidence="12">
    <location>
        <begin position="31"/>
        <end position="52"/>
    </location>
</feature>
<keyword evidence="6" id="KW-1064">Adaptive immunity</keyword>
<keyword evidence="2 11" id="KW-0812">Transmembrane</keyword>
<comment type="similarity">
    <text evidence="11">Belongs to the G-protein coupled receptor 1 family.</text>
</comment>
<dbReference type="PRINTS" id="PR00237">
    <property type="entry name" value="GPCRRHODOPSN"/>
</dbReference>
<sequence>CRHIADGLKDPSLAFLHTLLNKYTAKVLFPMFYLAILIIGLMGNLLVLYIIFHNQLKVNSTRIYLVNLALSDTLFALALPGRIVYNIREFDWPFGDFLCRINAVIIYTNTYVGIGLMTCLSIDRYLAMVHPHHFTKLRSVGVVKGICVLIWFVVFCQTAPMLFHNMVKNVNGKRLCMEYFGMDGHNNLPYLLLLACAFSYGFPLVIIISCYVKINHKLHKAAQKNTMSGKYRQNRRASGIIFSILMAFILCFSPYHINLMQFMIKKLCYQPSCEELKNFKISLQVTLSIMNLNSTLDPVIYFFAVKSYKQKVMSLLKSHLSAPGISLKTTSESVSNS</sequence>
<dbReference type="InterPro" id="IPR017452">
    <property type="entry name" value="GPCR_Rhodpsn_7TM"/>
</dbReference>
<dbReference type="PANTHER" id="PTHR24237">
    <property type="entry name" value="G-PROTEIN COUPLED RECEPTOR"/>
    <property type="match status" value="1"/>
</dbReference>
<evidence type="ECO:0000256" key="4">
    <source>
        <dbReference type="ARBA" id="ARBA00022989"/>
    </source>
</evidence>
<dbReference type="SUPFAM" id="SSF81321">
    <property type="entry name" value="Family A G protein-coupled receptor-like"/>
    <property type="match status" value="1"/>
</dbReference>
<dbReference type="InterPro" id="IPR047160">
    <property type="entry name" value="GP183-like"/>
</dbReference>
<evidence type="ECO:0000256" key="12">
    <source>
        <dbReference type="SAM" id="Phobius"/>
    </source>
</evidence>
<dbReference type="Ensembl" id="ENSECRT00000018804.1">
    <property type="protein sequence ID" value="ENSECRP00000018432.1"/>
    <property type="gene ID" value="ENSECRG00000012330.1"/>
</dbReference>
<reference evidence="14" key="3">
    <citation type="submission" date="2025-09" db="UniProtKB">
        <authorList>
            <consortium name="Ensembl"/>
        </authorList>
    </citation>
    <scope>IDENTIFICATION</scope>
</reference>
<dbReference type="PRINTS" id="PR01157">
    <property type="entry name" value="P2YPURNOCPTR"/>
</dbReference>
<feature type="transmembrane region" description="Helical" evidence="12">
    <location>
        <begin position="142"/>
        <end position="163"/>
    </location>
</feature>
<dbReference type="GO" id="GO:0008142">
    <property type="term" value="F:oxysterol binding"/>
    <property type="evidence" value="ECO:0007669"/>
    <property type="project" value="InterPro"/>
</dbReference>
<evidence type="ECO:0000256" key="8">
    <source>
        <dbReference type="ARBA" id="ARBA00023157"/>
    </source>
</evidence>
<feature type="transmembrane region" description="Helical" evidence="12">
    <location>
        <begin position="190"/>
        <end position="212"/>
    </location>
</feature>
<evidence type="ECO:0000313" key="15">
    <source>
        <dbReference type="Proteomes" id="UP000694620"/>
    </source>
</evidence>
<proteinExistence type="inferred from homology"/>
<comment type="subcellular location">
    <subcellularLocation>
        <location evidence="1">Membrane</location>
        <topology evidence="1">Multi-pass membrane protein</topology>
    </subcellularLocation>
</comment>
<dbReference type="FunFam" id="1.20.1070.10:FF:000017">
    <property type="entry name" value="lysophosphatidic acid receptor 4"/>
    <property type="match status" value="1"/>
</dbReference>
<feature type="transmembrane region" description="Helical" evidence="12">
    <location>
        <begin position="237"/>
        <end position="257"/>
    </location>
</feature>
<reference evidence="14" key="2">
    <citation type="submission" date="2025-08" db="UniProtKB">
        <authorList>
            <consortium name="Ensembl"/>
        </authorList>
    </citation>
    <scope>IDENTIFICATION</scope>
</reference>
<keyword evidence="8" id="KW-1015">Disulfide bond</keyword>
<keyword evidence="10 11" id="KW-0807">Transducer</keyword>
<dbReference type="GO" id="GO:0002250">
    <property type="term" value="P:adaptive immune response"/>
    <property type="evidence" value="ECO:0007669"/>
    <property type="project" value="UniProtKB-KW"/>
</dbReference>
<keyword evidence="7 12" id="KW-0472">Membrane</keyword>
<name>A0A8C4SKU9_ERPCA</name>
<dbReference type="Gene3D" id="1.20.1070.10">
    <property type="entry name" value="Rhodopsin 7-helix transmembrane proteins"/>
    <property type="match status" value="1"/>
</dbReference>
<evidence type="ECO:0000256" key="1">
    <source>
        <dbReference type="ARBA" id="ARBA00004141"/>
    </source>
</evidence>
<evidence type="ECO:0000256" key="9">
    <source>
        <dbReference type="ARBA" id="ARBA00023170"/>
    </source>
</evidence>
<reference evidence="14" key="1">
    <citation type="submission" date="2021-06" db="EMBL/GenBank/DDBJ databases">
        <authorList>
            <consortium name="Wellcome Sanger Institute Data Sharing"/>
        </authorList>
    </citation>
    <scope>NUCLEOTIDE SEQUENCE [LARGE SCALE GENOMIC DNA]</scope>
</reference>
<dbReference type="AlphaFoldDB" id="A0A8C4SKU9"/>
<dbReference type="GO" id="GO:0004930">
    <property type="term" value="F:G protein-coupled receptor activity"/>
    <property type="evidence" value="ECO:0007669"/>
    <property type="project" value="UniProtKB-KW"/>
</dbReference>
<protein>
    <submittedName>
        <fullName evidence="14">Si:ch211-184m13.4</fullName>
    </submittedName>
</protein>
<dbReference type="PROSITE" id="PS50262">
    <property type="entry name" value="G_PROTEIN_RECEP_F1_2"/>
    <property type="match status" value="1"/>
</dbReference>
<keyword evidence="9 11" id="KW-0675">Receptor</keyword>
<evidence type="ECO:0000259" key="13">
    <source>
        <dbReference type="PROSITE" id="PS50262"/>
    </source>
</evidence>
<keyword evidence="5 11" id="KW-0297">G-protein coupled receptor</keyword>
<dbReference type="InterPro" id="IPR000276">
    <property type="entry name" value="GPCR_Rhodpsn"/>
</dbReference>
<evidence type="ECO:0000256" key="11">
    <source>
        <dbReference type="RuleBase" id="RU000688"/>
    </source>
</evidence>
<dbReference type="Proteomes" id="UP000694620">
    <property type="component" value="Chromosome 4"/>
</dbReference>
<evidence type="ECO:0000313" key="14">
    <source>
        <dbReference type="Ensembl" id="ENSECRP00000018432.1"/>
    </source>
</evidence>
<evidence type="ECO:0000256" key="3">
    <source>
        <dbReference type="ARBA" id="ARBA00022859"/>
    </source>
</evidence>
<keyword evidence="4 12" id="KW-1133">Transmembrane helix</keyword>
<dbReference type="GeneTree" id="ENSGT01030000234518"/>